<feature type="compositionally biased region" description="Basic and acidic residues" evidence="1">
    <location>
        <begin position="1"/>
        <end position="11"/>
    </location>
</feature>
<proteinExistence type="predicted"/>
<accession>A0ABU6Z459</accession>
<dbReference type="Proteomes" id="UP001341840">
    <property type="component" value="Unassembled WGS sequence"/>
</dbReference>
<protein>
    <submittedName>
        <fullName evidence="2">Uncharacterized protein</fullName>
    </submittedName>
</protein>
<sequence length="190" mass="22137">MEPKPKEELCSKSDPPLNEPYEIEYDEDEFDEYMEDFNPFLALAIKHYNKKIRDDKGQEYRFSHLTSTGPCRQTYYGELGILCHLFWEAEPKTPGAKIIMRDSSTEDAKIFYARVHEMPNNIHVSYCGIYTESVEDSESCEICSLHSSEEFRKKAQELEAGQEKKEKPILKAGLYPLLIPFSMCPDYQPR</sequence>
<feature type="region of interest" description="Disordered" evidence="1">
    <location>
        <begin position="1"/>
        <end position="20"/>
    </location>
</feature>
<keyword evidence="3" id="KW-1185">Reference proteome</keyword>
<gene>
    <name evidence="2" type="ORF">PIB30_016984</name>
</gene>
<comment type="caution">
    <text evidence="2">The sequence shown here is derived from an EMBL/GenBank/DDBJ whole genome shotgun (WGS) entry which is preliminary data.</text>
</comment>
<evidence type="ECO:0000256" key="1">
    <source>
        <dbReference type="SAM" id="MobiDB-lite"/>
    </source>
</evidence>
<evidence type="ECO:0000313" key="2">
    <source>
        <dbReference type="EMBL" id="MED6217360.1"/>
    </source>
</evidence>
<reference evidence="2 3" key="1">
    <citation type="journal article" date="2023" name="Plants (Basel)">
        <title>Bridging the Gap: Combining Genomics and Transcriptomics Approaches to Understand Stylosanthes scabra, an Orphan Legume from the Brazilian Caatinga.</title>
        <authorList>
            <person name="Ferreira-Neto J.R.C."/>
            <person name="da Silva M.D."/>
            <person name="Binneck E."/>
            <person name="de Melo N.F."/>
            <person name="da Silva R.H."/>
            <person name="de Melo A.L.T.M."/>
            <person name="Pandolfi V."/>
            <person name="Bustamante F.O."/>
            <person name="Brasileiro-Vidal A.C."/>
            <person name="Benko-Iseppon A.M."/>
        </authorList>
    </citation>
    <scope>NUCLEOTIDE SEQUENCE [LARGE SCALE GENOMIC DNA]</scope>
    <source>
        <tissue evidence="2">Leaves</tissue>
    </source>
</reference>
<name>A0ABU6Z459_9FABA</name>
<dbReference type="EMBL" id="JASCZI010271909">
    <property type="protein sequence ID" value="MED6217360.1"/>
    <property type="molecule type" value="Genomic_DNA"/>
</dbReference>
<evidence type="ECO:0000313" key="3">
    <source>
        <dbReference type="Proteomes" id="UP001341840"/>
    </source>
</evidence>
<organism evidence="2 3">
    <name type="scientific">Stylosanthes scabra</name>
    <dbReference type="NCBI Taxonomy" id="79078"/>
    <lineage>
        <taxon>Eukaryota</taxon>
        <taxon>Viridiplantae</taxon>
        <taxon>Streptophyta</taxon>
        <taxon>Embryophyta</taxon>
        <taxon>Tracheophyta</taxon>
        <taxon>Spermatophyta</taxon>
        <taxon>Magnoliopsida</taxon>
        <taxon>eudicotyledons</taxon>
        <taxon>Gunneridae</taxon>
        <taxon>Pentapetalae</taxon>
        <taxon>rosids</taxon>
        <taxon>fabids</taxon>
        <taxon>Fabales</taxon>
        <taxon>Fabaceae</taxon>
        <taxon>Papilionoideae</taxon>
        <taxon>50 kb inversion clade</taxon>
        <taxon>dalbergioids sensu lato</taxon>
        <taxon>Dalbergieae</taxon>
        <taxon>Pterocarpus clade</taxon>
        <taxon>Stylosanthes</taxon>
    </lineage>
</organism>